<evidence type="ECO:0000256" key="6">
    <source>
        <dbReference type="ARBA" id="ARBA00023002"/>
    </source>
</evidence>
<dbReference type="InterPro" id="IPR006058">
    <property type="entry name" value="2Fe2S_fd_BS"/>
</dbReference>
<dbReference type="EMBL" id="SLXM01000007">
    <property type="protein sequence ID" value="TCP23912.1"/>
    <property type="molecule type" value="Genomic_DNA"/>
</dbReference>
<name>A0A4R2NQG2_9FLAO</name>
<dbReference type="Pfam" id="PF00175">
    <property type="entry name" value="NAD_binding_1"/>
    <property type="match status" value="1"/>
</dbReference>
<evidence type="ECO:0000313" key="11">
    <source>
        <dbReference type="EMBL" id="TCP23912.1"/>
    </source>
</evidence>
<keyword evidence="12" id="KW-1185">Reference proteome</keyword>
<dbReference type="PRINTS" id="PR00371">
    <property type="entry name" value="FPNCR"/>
</dbReference>
<dbReference type="Pfam" id="PF00970">
    <property type="entry name" value="FAD_binding_6"/>
    <property type="match status" value="1"/>
</dbReference>
<dbReference type="Gene3D" id="2.40.30.10">
    <property type="entry name" value="Translation factors"/>
    <property type="match status" value="1"/>
</dbReference>
<evidence type="ECO:0000256" key="4">
    <source>
        <dbReference type="ARBA" id="ARBA00022723"/>
    </source>
</evidence>
<keyword evidence="7" id="KW-0408">Iron</keyword>
<evidence type="ECO:0000259" key="9">
    <source>
        <dbReference type="PROSITE" id="PS51085"/>
    </source>
</evidence>
<dbReference type="InterPro" id="IPR017938">
    <property type="entry name" value="Riboflavin_synthase-like_b-brl"/>
</dbReference>
<dbReference type="SUPFAM" id="SSF54292">
    <property type="entry name" value="2Fe-2S ferredoxin-like"/>
    <property type="match status" value="1"/>
</dbReference>
<dbReference type="PANTHER" id="PTHR47354">
    <property type="entry name" value="NADH OXIDOREDUCTASE HCR"/>
    <property type="match status" value="1"/>
</dbReference>
<dbReference type="PRINTS" id="PR00410">
    <property type="entry name" value="PHEHYDRXLASE"/>
</dbReference>
<dbReference type="Pfam" id="PF00111">
    <property type="entry name" value="Fer2"/>
    <property type="match status" value="1"/>
</dbReference>
<dbReference type="SUPFAM" id="SSF52343">
    <property type="entry name" value="Ferredoxin reductase-like, C-terminal NADP-linked domain"/>
    <property type="match status" value="1"/>
</dbReference>
<dbReference type="InterPro" id="IPR050415">
    <property type="entry name" value="MRET"/>
</dbReference>
<keyword evidence="2" id="KW-0285">Flavoprotein</keyword>
<accession>A0A4R2NQG2</accession>
<dbReference type="InterPro" id="IPR008333">
    <property type="entry name" value="Cbr1-like_FAD-bd_dom"/>
</dbReference>
<dbReference type="GO" id="GO:0046872">
    <property type="term" value="F:metal ion binding"/>
    <property type="evidence" value="ECO:0007669"/>
    <property type="project" value="UniProtKB-KW"/>
</dbReference>
<feature type="domain" description="FAD-binding FR-type" evidence="10">
    <location>
        <begin position="2"/>
        <end position="106"/>
    </location>
</feature>
<evidence type="ECO:0000256" key="1">
    <source>
        <dbReference type="ARBA" id="ARBA00001974"/>
    </source>
</evidence>
<dbReference type="PANTHER" id="PTHR47354:SF8">
    <property type="entry name" value="1,2-PHENYLACETYL-COA EPOXIDASE, SUBUNIT E"/>
    <property type="match status" value="1"/>
</dbReference>
<dbReference type="InterPro" id="IPR039261">
    <property type="entry name" value="FNR_nucleotide-bd"/>
</dbReference>
<dbReference type="SUPFAM" id="SSF63380">
    <property type="entry name" value="Riboflavin synthase domain-like"/>
    <property type="match status" value="1"/>
</dbReference>
<dbReference type="Gene3D" id="3.40.50.80">
    <property type="entry name" value="Nucleotide-binding domain of ferredoxin-NADP reductase (FNR) module"/>
    <property type="match status" value="1"/>
</dbReference>
<evidence type="ECO:0000259" key="10">
    <source>
        <dbReference type="PROSITE" id="PS51384"/>
    </source>
</evidence>
<protein>
    <submittedName>
        <fullName evidence="11">Ring-1,2-phenylacetyl-CoA epoxidase subunit PaaE</fullName>
    </submittedName>
</protein>
<gene>
    <name evidence="11" type="ORF">EV195_10777</name>
</gene>
<reference evidence="11 12" key="1">
    <citation type="submission" date="2019-03" db="EMBL/GenBank/DDBJ databases">
        <title>Genomic Encyclopedia of Type Strains, Phase IV (KMG-IV): sequencing the most valuable type-strain genomes for metagenomic binning, comparative biology and taxonomic classification.</title>
        <authorList>
            <person name="Goeker M."/>
        </authorList>
    </citation>
    <scope>NUCLEOTIDE SEQUENCE [LARGE SCALE GENOMIC DNA]</scope>
    <source>
        <strain evidence="11 12">DSM 14836</strain>
    </source>
</reference>
<evidence type="ECO:0000256" key="3">
    <source>
        <dbReference type="ARBA" id="ARBA00022714"/>
    </source>
</evidence>
<dbReference type="Proteomes" id="UP000294564">
    <property type="component" value="Unassembled WGS sequence"/>
</dbReference>
<dbReference type="AlphaFoldDB" id="A0A4R2NQG2"/>
<sequence length="348" mass="38303">MSQFYTLKIKEVIRETVAAVSLVFDIPANLKSEFTFVAGQYITLKTTINGEEVRRAYSLCSSPNSTEVKVTVKAVENGTFSVFANETLRAGDELEVSKPEGKFVLQPEANKNYIGFAAGSGITPVLSMIKSVLETEPSASFTLVYGNKSVNDTIFYEELNSLKDKYAPKFNLNFVFSRESKEGSVFGRIDKAHVNYFLKNIYKEINFDKAFLCGPEEMITTVSETLTENGFAKDAILFELFTASIDEAAASQVKDGQTQVDVMLDGETISFTMSQDKDILSESLRNNVDAPYSCQGGVCSSCIAKITEGKAVMVKNQILTDAELEEGFILTCQAHPTTSKITVDFDDV</sequence>
<evidence type="ECO:0000256" key="8">
    <source>
        <dbReference type="ARBA" id="ARBA00023014"/>
    </source>
</evidence>
<keyword evidence="8" id="KW-0411">Iron-sulfur</keyword>
<dbReference type="InterPro" id="IPR001433">
    <property type="entry name" value="OxRdtase_FAD/NAD-bd"/>
</dbReference>
<dbReference type="PROSITE" id="PS51085">
    <property type="entry name" value="2FE2S_FER_2"/>
    <property type="match status" value="1"/>
</dbReference>
<dbReference type="CDD" id="cd06214">
    <property type="entry name" value="PA_degradation_oxidoreductase_like"/>
    <property type="match status" value="1"/>
</dbReference>
<feature type="domain" description="2Fe-2S ferredoxin-type" evidence="9">
    <location>
        <begin position="258"/>
        <end position="348"/>
    </location>
</feature>
<keyword evidence="6" id="KW-0560">Oxidoreductase</keyword>
<dbReference type="GO" id="GO:0051537">
    <property type="term" value="F:2 iron, 2 sulfur cluster binding"/>
    <property type="evidence" value="ECO:0007669"/>
    <property type="project" value="UniProtKB-KW"/>
</dbReference>
<keyword evidence="4" id="KW-0479">Metal-binding</keyword>
<dbReference type="InterPro" id="IPR017927">
    <property type="entry name" value="FAD-bd_FR_type"/>
</dbReference>
<dbReference type="OrthoDB" id="9789468at2"/>
<proteinExistence type="predicted"/>
<dbReference type="PROSITE" id="PS51384">
    <property type="entry name" value="FAD_FR"/>
    <property type="match status" value="1"/>
</dbReference>
<dbReference type="CDD" id="cd00207">
    <property type="entry name" value="fer2"/>
    <property type="match status" value="1"/>
</dbReference>
<comment type="cofactor">
    <cofactor evidence="1">
        <name>FAD</name>
        <dbReference type="ChEBI" id="CHEBI:57692"/>
    </cofactor>
</comment>
<dbReference type="GO" id="GO:0050660">
    <property type="term" value="F:flavin adenine dinucleotide binding"/>
    <property type="evidence" value="ECO:0007669"/>
    <property type="project" value="TreeGrafter"/>
</dbReference>
<evidence type="ECO:0000256" key="2">
    <source>
        <dbReference type="ARBA" id="ARBA00022630"/>
    </source>
</evidence>
<keyword evidence="3" id="KW-0001">2Fe-2S</keyword>
<evidence type="ECO:0000256" key="7">
    <source>
        <dbReference type="ARBA" id="ARBA00023004"/>
    </source>
</evidence>
<keyword evidence="5" id="KW-0274">FAD</keyword>
<evidence type="ECO:0000256" key="5">
    <source>
        <dbReference type="ARBA" id="ARBA00022827"/>
    </source>
</evidence>
<organism evidence="11 12">
    <name type="scientific">Tenacibaculum skagerrakense</name>
    <dbReference type="NCBI Taxonomy" id="186571"/>
    <lineage>
        <taxon>Bacteria</taxon>
        <taxon>Pseudomonadati</taxon>
        <taxon>Bacteroidota</taxon>
        <taxon>Flavobacteriia</taxon>
        <taxon>Flavobacteriales</taxon>
        <taxon>Flavobacteriaceae</taxon>
        <taxon>Tenacibaculum</taxon>
    </lineage>
</organism>
<dbReference type="RefSeq" id="WP_132795188.1">
    <property type="nucleotide sequence ID" value="NZ_SLXM01000007.1"/>
</dbReference>
<comment type="caution">
    <text evidence="11">The sequence shown here is derived from an EMBL/GenBank/DDBJ whole genome shotgun (WGS) entry which is preliminary data.</text>
</comment>
<dbReference type="InterPro" id="IPR001709">
    <property type="entry name" value="Flavoprot_Pyr_Nucl_cyt_Rdtase"/>
</dbReference>
<dbReference type="InterPro" id="IPR036010">
    <property type="entry name" value="2Fe-2S_ferredoxin-like_sf"/>
</dbReference>
<evidence type="ECO:0000313" key="12">
    <source>
        <dbReference type="Proteomes" id="UP000294564"/>
    </source>
</evidence>
<dbReference type="PROSITE" id="PS00197">
    <property type="entry name" value="2FE2S_FER_1"/>
    <property type="match status" value="1"/>
</dbReference>
<dbReference type="InterPro" id="IPR012675">
    <property type="entry name" value="Beta-grasp_dom_sf"/>
</dbReference>
<dbReference type="Gene3D" id="3.10.20.30">
    <property type="match status" value="1"/>
</dbReference>
<dbReference type="InterPro" id="IPR001041">
    <property type="entry name" value="2Fe-2S_ferredoxin-type"/>
</dbReference>
<dbReference type="GO" id="GO:0016491">
    <property type="term" value="F:oxidoreductase activity"/>
    <property type="evidence" value="ECO:0007669"/>
    <property type="project" value="UniProtKB-KW"/>
</dbReference>